<keyword evidence="1" id="KW-0812">Transmembrane</keyword>
<feature type="transmembrane region" description="Helical" evidence="1">
    <location>
        <begin position="460"/>
        <end position="483"/>
    </location>
</feature>
<comment type="caution">
    <text evidence="2">The sequence shown here is derived from an EMBL/GenBank/DDBJ whole genome shotgun (WGS) entry which is preliminary data.</text>
</comment>
<evidence type="ECO:0000256" key="1">
    <source>
        <dbReference type="SAM" id="Phobius"/>
    </source>
</evidence>
<dbReference type="EMBL" id="MU865434">
    <property type="protein sequence ID" value="KAK4223230.1"/>
    <property type="molecule type" value="Genomic_DNA"/>
</dbReference>
<name>A0AAN7BH36_9PEZI</name>
<keyword evidence="1" id="KW-1133">Transmembrane helix</keyword>
<evidence type="ECO:0000313" key="3">
    <source>
        <dbReference type="Proteomes" id="UP001301958"/>
    </source>
</evidence>
<organism evidence="2 3">
    <name type="scientific">Podospora fimiseda</name>
    <dbReference type="NCBI Taxonomy" id="252190"/>
    <lineage>
        <taxon>Eukaryota</taxon>
        <taxon>Fungi</taxon>
        <taxon>Dikarya</taxon>
        <taxon>Ascomycota</taxon>
        <taxon>Pezizomycotina</taxon>
        <taxon>Sordariomycetes</taxon>
        <taxon>Sordariomycetidae</taxon>
        <taxon>Sordariales</taxon>
        <taxon>Podosporaceae</taxon>
        <taxon>Podospora</taxon>
    </lineage>
</organism>
<reference evidence="2" key="1">
    <citation type="journal article" date="2023" name="Mol. Phylogenet. Evol.">
        <title>Genome-scale phylogeny and comparative genomics of the fungal order Sordariales.</title>
        <authorList>
            <person name="Hensen N."/>
            <person name="Bonometti L."/>
            <person name="Westerberg I."/>
            <person name="Brannstrom I.O."/>
            <person name="Guillou S."/>
            <person name="Cros-Aarteil S."/>
            <person name="Calhoun S."/>
            <person name="Haridas S."/>
            <person name="Kuo A."/>
            <person name="Mondo S."/>
            <person name="Pangilinan J."/>
            <person name="Riley R."/>
            <person name="LaButti K."/>
            <person name="Andreopoulos B."/>
            <person name="Lipzen A."/>
            <person name="Chen C."/>
            <person name="Yan M."/>
            <person name="Daum C."/>
            <person name="Ng V."/>
            <person name="Clum A."/>
            <person name="Steindorff A."/>
            <person name="Ohm R.A."/>
            <person name="Martin F."/>
            <person name="Silar P."/>
            <person name="Natvig D.O."/>
            <person name="Lalanne C."/>
            <person name="Gautier V."/>
            <person name="Ament-Velasquez S.L."/>
            <person name="Kruys A."/>
            <person name="Hutchinson M.I."/>
            <person name="Powell A.J."/>
            <person name="Barry K."/>
            <person name="Miller A.N."/>
            <person name="Grigoriev I.V."/>
            <person name="Debuchy R."/>
            <person name="Gladieux P."/>
            <person name="Hiltunen Thoren M."/>
            <person name="Johannesson H."/>
        </authorList>
    </citation>
    <scope>NUCLEOTIDE SEQUENCE</scope>
    <source>
        <strain evidence="2">CBS 990.96</strain>
    </source>
</reference>
<keyword evidence="3" id="KW-1185">Reference proteome</keyword>
<protein>
    <submittedName>
        <fullName evidence="2">Uncharacterized protein</fullName>
    </submittedName>
</protein>
<dbReference type="Proteomes" id="UP001301958">
    <property type="component" value="Unassembled WGS sequence"/>
</dbReference>
<sequence length="545" mass="59414">MSPVVECISQWKWNWFVQEHPIADFGVFDKASRGVLGSVFLVRLLKWKHVATVGAVISILGIVTTPVTQLLIQYPSHLVAVLPGPDTGNATSPAVQNYRSHVGLTGARSLDISSFVTSGLVHPSVTLISDVSPSCPSGTCTWPEFESLALCSKVANITDRIRVEQIPFSTSQDWTTWDDTLDPDPLKLNGTLAYNVSFPEEENESFVAPVSYTLYSSRLSRSIAFADDKALTAAWVAGYKVVWSNAGNVTYTHGNSTTSNPWRWQAFEMIYYACVNKYSVRVENGTAHTVALPSHAVITSSSDRVVPNCTTPRLVSGGAQKTTCNQEGRNSNQGVLALKGTLEASKGVNFTADIRSLTLLGQAITQDSSGIWAWDGGDFKVQVGNVATPTLADAVYGYKSAEADDSTKEPLGEWDVEIQRERLENVAKNLAVSITNGYGENAFPVLGTVFEMQVFVQVRWAWLTLLVVQLALALVFFVVTVIGTRRIGSQVYKSSALAALFALYPEREPEVIGRRAQMVEQRGAMMMMISSAGPPQQVMEKPGRK</sequence>
<dbReference type="PANTHER" id="PTHR35394">
    <property type="entry name" value="DUF3176 DOMAIN-CONTAINING PROTEIN"/>
    <property type="match status" value="1"/>
</dbReference>
<reference evidence="2" key="2">
    <citation type="submission" date="2023-05" db="EMBL/GenBank/DDBJ databases">
        <authorList>
            <consortium name="Lawrence Berkeley National Laboratory"/>
            <person name="Steindorff A."/>
            <person name="Hensen N."/>
            <person name="Bonometti L."/>
            <person name="Westerberg I."/>
            <person name="Brannstrom I.O."/>
            <person name="Guillou S."/>
            <person name="Cros-Aarteil S."/>
            <person name="Calhoun S."/>
            <person name="Haridas S."/>
            <person name="Kuo A."/>
            <person name="Mondo S."/>
            <person name="Pangilinan J."/>
            <person name="Riley R."/>
            <person name="Labutti K."/>
            <person name="Andreopoulos B."/>
            <person name="Lipzen A."/>
            <person name="Chen C."/>
            <person name="Yanf M."/>
            <person name="Daum C."/>
            <person name="Ng V."/>
            <person name="Clum A."/>
            <person name="Ohm R."/>
            <person name="Martin F."/>
            <person name="Silar P."/>
            <person name="Natvig D."/>
            <person name="Lalanne C."/>
            <person name="Gautier V."/>
            <person name="Ament-Velasquez S.L."/>
            <person name="Kruys A."/>
            <person name="Hutchinson M.I."/>
            <person name="Powell A.J."/>
            <person name="Barry K."/>
            <person name="Miller A.N."/>
            <person name="Grigoriev I.V."/>
            <person name="Debuchy R."/>
            <person name="Gladieux P."/>
            <person name="Thoren M.H."/>
            <person name="Johannesson H."/>
        </authorList>
    </citation>
    <scope>NUCLEOTIDE SEQUENCE</scope>
    <source>
        <strain evidence="2">CBS 990.96</strain>
    </source>
</reference>
<dbReference type="AlphaFoldDB" id="A0AAN7BH36"/>
<evidence type="ECO:0000313" key="2">
    <source>
        <dbReference type="EMBL" id="KAK4223230.1"/>
    </source>
</evidence>
<dbReference type="InterPro" id="IPR021514">
    <property type="entry name" value="DUF3176"/>
</dbReference>
<accession>A0AAN7BH36</accession>
<dbReference type="Pfam" id="PF11374">
    <property type="entry name" value="DUF3176"/>
    <property type="match status" value="1"/>
</dbReference>
<proteinExistence type="predicted"/>
<gene>
    <name evidence="2" type="ORF">QBC38DRAFT_425849</name>
</gene>
<dbReference type="PANTHER" id="PTHR35394:SF5">
    <property type="entry name" value="DUF3176 DOMAIN-CONTAINING PROTEIN"/>
    <property type="match status" value="1"/>
</dbReference>
<keyword evidence="1" id="KW-0472">Membrane</keyword>